<dbReference type="Pfam" id="PF00107">
    <property type="entry name" value="ADH_zinc_N"/>
    <property type="match status" value="1"/>
</dbReference>
<dbReference type="InterPro" id="IPR011032">
    <property type="entry name" value="GroES-like_sf"/>
</dbReference>
<dbReference type="InterPro" id="IPR020843">
    <property type="entry name" value="ER"/>
</dbReference>
<accession>A0ABT6KXX6</accession>
<dbReference type="InterPro" id="IPR013149">
    <property type="entry name" value="ADH-like_C"/>
</dbReference>
<proteinExistence type="predicted"/>
<dbReference type="InterPro" id="IPR041694">
    <property type="entry name" value="ADH_N_2"/>
</dbReference>
<feature type="domain" description="Enoyl reductase (ER)" evidence="2">
    <location>
        <begin position="20"/>
        <end position="351"/>
    </location>
</feature>
<dbReference type="PANTHER" id="PTHR43205">
    <property type="entry name" value="PROSTAGLANDIN REDUCTASE"/>
    <property type="match status" value="1"/>
</dbReference>
<dbReference type="EMBL" id="JARXVE010000003">
    <property type="protein sequence ID" value="MDH6195567.1"/>
    <property type="molecule type" value="Genomic_DNA"/>
</dbReference>
<organism evidence="3 4">
    <name type="scientific">Mycolicibacterium frederiksbergense</name>
    <dbReference type="NCBI Taxonomy" id="117567"/>
    <lineage>
        <taxon>Bacteria</taxon>
        <taxon>Bacillati</taxon>
        <taxon>Actinomycetota</taxon>
        <taxon>Actinomycetes</taxon>
        <taxon>Mycobacteriales</taxon>
        <taxon>Mycobacteriaceae</taxon>
        <taxon>Mycolicibacterium</taxon>
    </lineage>
</organism>
<keyword evidence="4" id="KW-1185">Reference proteome</keyword>
<comment type="caution">
    <text evidence="3">The sequence shown here is derived from an EMBL/GenBank/DDBJ whole genome shotgun (WGS) entry which is preliminary data.</text>
</comment>
<dbReference type="InterPro" id="IPR045010">
    <property type="entry name" value="MDR_fam"/>
</dbReference>
<dbReference type="PANTHER" id="PTHR43205:SF42">
    <property type="entry name" value="ALCOHOL DEHYDROGENASE, ZINC-CONTAINING (AFU_ORTHOLOGUE AFUA_7G04530)"/>
    <property type="match status" value="1"/>
</dbReference>
<dbReference type="EC" id="1.3.1.-" evidence="3"/>
<evidence type="ECO:0000259" key="2">
    <source>
        <dbReference type="SMART" id="SM00829"/>
    </source>
</evidence>
<dbReference type="SMART" id="SM00829">
    <property type="entry name" value="PKS_ER"/>
    <property type="match status" value="1"/>
</dbReference>
<keyword evidence="1 3" id="KW-0560">Oxidoreductase</keyword>
<evidence type="ECO:0000313" key="3">
    <source>
        <dbReference type="EMBL" id="MDH6195567.1"/>
    </source>
</evidence>
<dbReference type="InterPro" id="IPR036291">
    <property type="entry name" value="NAD(P)-bd_dom_sf"/>
</dbReference>
<sequence>MTRPQNRRMLLTTRPVWTLKQSDFTVDITPVPSPGPGQVVVKVLWLAFDPAQRGWMNDGPSYAPPVALGDVMRGHAVGEVIDSSDAEFPVGTLVHGNFGWQDYAVCIPAAGTIGTLEHVSGNAGTEPRAHKVPEGIAPTAALGVLGTTGLTAYFGMVEVGQVRPGDVVLVSGAAGATGSVAGQLARLAGAHTIGLAGGPDKAQWLTETARFNAAIDYKSEDVAGRIAELAPKGVNLFYDNVAGKILEAGIRNIAQRGRVVLCGGISSGYSDEATAYGPTNLSTITVRSASMAGFIVTDFLDRFDDAADRLTGWIRTGDIVWAEDIQKGTVDDAVDTLNRLFEGKNFGKQILQIAEPTTVNS</sequence>
<evidence type="ECO:0000313" key="4">
    <source>
        <dbReference type="Proteomes" id="UP001160130"/>
    </source>
</evidence>
<dbReference type="SUPFAM" id="SSF51735">
    <property type="entry name" value="NAD(P)-binding Rossmann-fold domains"/>
    <property type="match status" value="1"/>
</dbReference>
<gene>
    <name evidence="3" type="ORF">M2272_002207</name>
</gene>
<name>A0ABT6KXX6_9MYCO</name>
<dbReference type="Pfam" id="PF16884">
    <property type="entry name" value="ADH_N_2"/>
    <property type="match status" value="1"/>
</dbReference>
<dbReference type="Gene3D" id="3.40.50.720">
    <property type="entry name" value="NAD(P)-binding Rossmann-like Domain"/>
    <property type="match status" value="1"/>
</dbReference>
<dbReference type="Proteomes" id="UP001160130">
    <property type="component" value="Unassembled WGS sequence"/>
</dbReference>
<dbReference type="RefSeq" id="WP_280832212.1">
    <property type="nucleotide sequence ID" value="NZ_JARXVE010000003.1"/>
</dbReference>
<reference evidence="3 4" key="1">
    <citation type="submission" date="2023-04" db="EMBL/GenBank/DDBJ databases">
        <title>Forest soil microbial communities from Buena Vista Peninsula, Colon Province, Panama.</title>
        <authorList>
            <person name="Bouskill N."/>
        </authorList>
    </citation>
    <scope>NUCLEOTIDE SEQUENCE [LARGE SCALE GENOMIC DNA]</scope>
    <source>
        <strain evidence="3 4">AC80</strain>
    </source>
</reference>
<protein>
    <submittedName>
        <fullName evidence="3">NADPH-dependent curcumin reductase CurA</fullName>
        <ecNumber evidence="3">1.3.1.-</ecNumber>
    </submittedName>
</protein>
<evidence type="ECO:0000256" key="1">
    <source>
        <dbReference type="ARBA" id="ARBA00023002"/>
    </source>
</evidence>
<dbReference type="Gene3D" id="3.90.180.10">
    <property type="entry name" value="Medium-chain alcohol dehydrogenases, catalytic domain"/>
    <property type="match status" value="1"/>
</dbReference>
<dbReference type="CDD" id="cd05288">
    <property type="entry name" value="PGDH"/>
    <property type="match status" value="1"/>
</dbReference>
<dbReference type="SUPFAM" id="SSF50129">
    <property type="entry name" value="GroES-like"/>
    <property type="match status" value="1"/>
</dbReference>
<dbReference type="GO" id="GO:0016491">
    <property type="term" value="F:oxidoreductase activity"/>
    <property type="evidence" value="ECO:0007669"/>
    <property type="project" value="UniProtKB-KW"/>
</dbReference>